<feature type="compositionally biased region" description="Basic and acidic residues" evidence="2">
    <location>
        <begin position="571"/>
        <end position="616"/>
    </location>
</feature>
<feature type="region of interest" description="Disordered" evidence="2">
    <location>
        <begin position="421"/>
        <end position="626"/>
    </location>
</feature>
<dbReference type="GeneID" id="101844055"/>
<gene>
    <name evidence="5" type="primary">CUNH16orf96</name>
</gene>
<dbReference type="Pfam" id="PF16043">
    <property type="entry name" value="DUF4795"/>
    <property type="match status" value="1"/>
</dbReference>
<evidence type="ECO:0000256" key="2">
    <source>
        <dbReference type="SAM" id="MobiDB-lite"/>
    </source>
</evidence>
<reference evidence="5" key="1">
    <citation type="submission" date="2025-08" db="UniProtKB">
        <authorList>
            <consortium name="RefSeq"/>
        </authorList>
    </citation>
    <scope>IDENTIFICATION</scope>
    <source>
        <tissue evidence="5">Liver</tissue>
    </source>
</reference>
<feature type="compositionally biased region" description="Basic and acidic residues" evidence="2">
    <location>
        <begin position="460"/>
        <end position="564"/>
    </location>
</feature>
<evidence type="ECO:0000313" key="4">
    <source>
        <dbReference type="Proteomes" id="UP000886700"/>
    </source>
</evidence>
<dbReference type="InterPro" id="IPR032013">
    <property type="entry name" value="DUF4795"/>
</dbReference>
<dbReference type="RefSeq" id="XP_040604076.1">
    <property type="nucleotide sequence ID" value="XM_040748142.1"/>
</dbReference>
<dbReference type="PANTHER" id="PTHR47080">
    <property type="entry name" value="CHROMOSOME 16 OPEN READING FRAME 96"/>
    <property type="match status" value="1"/>
</dbReference>
<accession>A0ABM2XR53</accession>
<evidence type="ECO:0000256" key="1">
    <source>
        <dbReference type="SAM" id="Coils"/>
    </source>
</evidence>
<feature type="compositionally biased region" description="Pro residues" evidence="2">
    <location>
        <begin position="1155"/>
        <end position="1168"/>
    </location>
</feature>
<feature type="compositionally biased region" description="Basic and acidic residues" evidence="2">
    <location>
        <begin position="430"/>
        <end position="445"/>
    </location>
</feature>
<feature type="coiled-coil region" evidence="1">
    <location>
        <begin position="131"/>
        <end position="208"/>
    </location>
</feature>
<evidence type="ECO:0000313" key="5">
    <source>
        <dbReference type="RefSeq" id="XP_040604076.1"/>
    </source>
</evidence>
<feature type="region of interest" description="Disordered" evidence="2">
    <location>
        <begin position="1118"/>
        <end position="1203"/>
    </location>
</feature>
<feature type="coiled-coil region" evidence="1">
    <location>
        <begin position="800"/>
        <end position="859"/>
    </location>
</feature>
<sequence>MSFSVTFSELANIAIPQCGVVNFKALHLLIQGILDHIQIAGLKKVLSGEEDFLQTSQVVLMPREGEAQPIINPMKRLSNVFDHLVDRINKIEGQMSSMQSIPSTTQLLEASHGANRPAEEMWTTIKLLKRVEGIEEAIAKFMRTLQDLLNDLHVLKYTVETLQKDVDLMKYIFEKVNPERMELVCEDLKIQNRKLGALQREVVTLQNKVHAVPQPEDMVLWSSLHEAMFTPGSKEELDPSNMWQSMTSFPESTVEQFEDEGHTHISHPSHSTLMPLEATGVLEEAAEFSGPQGLGQAQVSMTESVPRLAFAPGHVPGPSGRPGFIPASWPRPGLAIPGAWPLPPRGWPMAWPIWDTGIVQPSLGPFGPPGQMYRAPFPVMEARPPWLQPQHHVPQMGTQLPNLEEREEEYEYEYEFIEEIPKDGAPQDGIPKEEAPQDGIPKKEAPQGGIPQKEAPQDGIPKEEAPQDGVPKEEAPQDGIPKEKAPQDRIPKEKAPQDRIPKEKAPQDRIPKEKAPQDRIPKEKAPQDRIPKEKAPQDRIPKEKAPQDGVPKEEAPQDGVPKDRMPHHRAPKDGSPKHRAPKDGSPQDRSPKDEGSQDSTPKDIVHKDRARKDKTQAAHSKGSHLSLKKLRSAVAIAAATAAAYAAAANTAAQAAKAAAKAIKDVPSTKMASLASIVAAAGPLGAYADSLGAGASHGATNVIPFSDDELEDFPEDRTPVTRPVTPKSALSQAMITAMQAVSPEEKKKAVQYSMSHIAQMPVRHDSLKEEFSHLSTSLHQRLNYLANMGSASKLGNAVSVLEEKICNLQKSRLQEEELERVWGHHIETMKNHYMVLDRTVEKLQIRMDDVKTLKADIQRLDLIKADKTTMDQELREKADRDALASKASRTDLEVVAMELNEMAQSMLLKVTTHESELKKSLKHLRKDLNTKLVHSDLNSLKKDIEEVWKIVRKLLIEGLRFDPDSAAGFKKKLFERVKCISCDRPVEMMTGPQLITIRNTNGLSRLRPASANSFEYLQRQLMREQQHRVHFQNFGAHEEGLGSQKDWGDGPRNDTTFKHKSHDLSTIYPYGDPEIMDYDTAEVDILGVNGILYKGRMNNQFGTRTGEKDLAAVKVSCPSVQNPNDRVRPGSLLTPGCPPLGPRTSFSSATTAARPPSLPPVPQLPPLMPPSRDLQEAPGSTRHTKSLRLESLASTQVAEEHTHP</sequence>
<dbReference type="Proteomes" id="UP000886700">
    <property type="component" value="Unplaced"/>
</dbReference>
<keyword evidence="4" id="KW-1185">Reference proteome</keyword>
<keyword evidence="1" id="KW-0175">Coiled coil</keyword>
<organism evidence="4 5">
    <name type="scientific">Mesocricetus auratus</name>
    <name type="common">Golden hamster</name>
    <dbReference type="NCBI Taxonomy" id="10036"/>
    <lineage>
        <taxon>Eukaryota</taxon>
        <taxon>Metazoa</taxon>
        <taxon>Chordata</taxon>
        <taxon>Craniata</taxon>
        <taxon>Vertebrata</taxon>
        <taxon>Euteleostomi</taxon>
        <taxon>Mammalia</taxon>
        <taxon>Eutheria</taxon>
        <taxon>Euarchontoglires</taxon>
        <taxon>Glires</taxon>
        <taxon>Rodentia</taxon>
        <taxon>Myomorpha</taxon>
        <taxon>Muroidea</taxon>
        <taxon>Cricetidae</taxon>
        <taxon>Cricetinae</taxon>
        <taxon>Mesocricetus</taxon>
    </lineage>
</organism>
<feature type="domain" description="DUF4795" evidence="3">
    <location>
        <begin position="825"/>
        <end position="1006"/>
    </location>
</feature>
<protein>
    <submittedName>
        <fullName evidence="5">Uncharacterized protein C16orf96 homolog isoform X1</fullName>
    </submittedName>
</protein>
<name>A0ABM2XR53_MESAU</name>
<proteinExistence type="predicted"/>
<dbReference type="PANTHER" id="PTHR47080:SF1">
    <property type="entry name" value="CHROMOSOME 16 OPEN READING FRAME 96"/>
    <property type="match status" value="1"/>
</dbReference>
<evidence type="ECO:0000259" key="3">
    <source>
        <dbReference type="Pfam" id="PF16043"/>
    </source>
</evidence>